<dbReference type="SUPFAM" id="SSF55874">
    <property type="entry name" value="ATPase domain of HSP90 chaperone/DNA topoisomerase II/histidine kinase"/>
    <property type="match status" value="1"/>
</dbReference>
<dbReference type="CDD" id="cd16936">
    <property type="entry name" value="HATPase_RsbW-like"/>
    <property type="match status" value="1"/>
</dbReference>
<feature type="domain" description="Histidine kinase/HSP90-like ATPase" evidence="2">
    <location>
        <begin position="21"/>
        <end position="130"/>
    </location>
</feature>
<dbReference type="RefSeq" id="WP_198282210.1">
    <property type="nucleotide sequence ID" value="NZ_JAEEAQ010000991.1"/>
</dbReference>
<dbReference type="Pfam" id="PF13581">
    <property type="entry name" value="HATPase_c_2"/>
    <property type="match status" value="1"/>
</dbReference>
<sequence>IALLVARTHALAPHQIATWDLPADPAVVSEVRAAAARRLTEWGLEEASFVVELVLSELVANAIRHGTGPLRVRLLHDRTLICEVSDTSSTAPHLRRAATTDEGGRGLFLVAQLAQAWGTRHTPDGKVIWAECTLGPP</sequence>
<organism evidence="3 4">
    <name type="scientific">Streptomyces javensis</name>
    <dbReference type="NCBI Taxonomy" id="114698"/>
    <lineage>
        <taxon>Bacteria</taxon>
        <taxon>Bacillati</taxon>
        <taxon>Actinomycetota</taxon>
        <taxon>Actinomycetes</taxon>
        <taxon>Kitasatosporales</taxon>
        <taxon>Streptomycetaceae</taxon>
        <taxon>Streptomyces</taxon>
        <taxon>Streptomyces violaceusniger group</taxon>
    </lineage>
</organism>
<dbReference type="EMBL" id="JAEEAQ010000991">
    <property type="protein sequence ID" value="MBI0319774.1"/>
    <property type="molecule type" value="Genomic_DNA"/>
</dbReference>
<dbReference type="InterPro" id="IPR036890">
    <property type="entry name" value="HATPase_C_sf"/>
</dbReference>
<gene>
    <name evidence="3" type="ORF">JBF12_43860</name>
</gene>
<dbReference type="Gene3D" id="3.30.565.10">
    <property type="entry name" value="Histidine kinase-like ATPase, C-terminal domain"/>
    <property type="match status" value="1"/>
</dbReference>
<proteinExistence type="predicted"/>
<keyword evidence="3" id="KW-0547">Nucleotide-binding</keyword>
<evidence type="ECO:0000313" key="4">
    <source>
        <dbReference type="Proteomes" id="UP000638849"/>
    </source>
</evidence>
<name>A0ABS0RQP8_9ACTN</name>
<evidence type="ECO:0000313" key="3">
    <source>
        <dbReference type="EMBL" id="MBI0319774.1"/>
    </source>
</evidence>
<dbReference type="GO" id="GO:0005524">
    <property type="term" value="F:ATP binding"/>
    <property type="evidence" value="ECO:0007669"/>
    <property type="project" value="UniProtKB-KW"/>
</dbReference>
<comment type="caution">
    <text evidence="3">The sequence shown here is derived from an EMBL/GenBank/DDBJ whole genome shotgun (WGS) entry which is preliminary data.</text>
</comment>
<dbReference type="InterPro" id="IPR003594">
    <property type="entry name" value="HATPase_dom"/>
</dbReference>
<evidence type="ECO:0000256" key="1">
    <source>
        <dbReference type="ARBA" id="ARBA00022527"/>
    </source>
</evidence>
<protein>
    <submittedName>
        <fullName evidence="3">ATP-binding protein</fullName>
    </submittedName>
</protein>
<dbReference type="Proteomes" id="UP000638849">
    <property type="component" value="Unassembled WGS sequence"/>
</dbReference>
<keyword evidence="1" id="KW-0808">Transferase</keyword>
<keyword evidence="1" id="KW-0418">Kinase</keyword>
<dbReference type="PANTHER" id="PTHR35526">
    <property type="entry name" value="ANTI-SIGMA-F FACTOR RSBW-RELATED"/>
    <property type="match status" value="1"/>
</dbReference>
<dbReference type="PANTHER" id="PTHR35526:SF3">
    <property type="entry name" value="ANTI-SIGMA-F FACTOR RSBW"/>
    <property type="match status" value="1"/>
</dbReference>
<keyword evidence="1" id="KW-0723">Serine/threonine-protein kinase</keyword>
<accession>A0ABS0RQP8</accession>
<feature type="non-terminal residue" evidence="3">
    <location>
        <position position="1"/>
    </location>
</feature>
<reference evidence="3 4" key="1">
    <citation type="submission" date="2020-12" db="EMBL/GenBank/DDBJ databases">
        <authorList>
            <person name="Kusuma A.B."/>
            <person name="Nouioui I."/>
            <person name="Goodfellow M."/>
        </authorList>
    </citation>
    <scope>NUCLEOTIDE SEQUENCE [LARGE SCALE GENOMIC DNA]</scope>
    <source>
        <strain evidence="3 4">DSM 41764</strain>
    </source>
</reference>
<dbReference type="InterPro" id="IPR050267">
    <property type="entry name" value="Anti-sigma-factor_SerPK"/>
</dbReference>
<evidence type="ECO:0000259" key="2">
    <source>
        <dbReference type="Pfam" id="PF13581"/>
    </source>
</evidence>
<keyword evidence="3" id="KW-0067">ATP-binding</keyword>
<keyword evidence="4" id="KW-1185">Reference proteome</keyword>